<proteinExistence type="predicted"/>
<keyword evidence="2" id="KW-1185">Reference proteome</keyword>
<evidence type="ECO:0000313" key="2">
    <source>
        <dbReference type="Proteomes" id="UP001299596"/>
    </source>
</evidence>
<protein>
    <submittedName>
        <fullName evidence="1">Uncharacterized protein</fullName>
    </submittedName>
</protein>
<evidence type="ECO:0000313" key="1">
    <source>
        <dbReference type="EMBL" id="MEB3023005.1"/>
    </source>
</evidence>
<comment type="caution">
    <text evidence="1">The sequence shown here is derived from an EMBL/GenBank/DDBJ whole genome shotgun (WGS) entry which is preliminary data.</text>
</comment>
<gene>
    <name evidence="1" type="ORF">K6T79_18340</name>
</gene>
<name>A0ABU5XL44_9MYCO</name>
<reference evidence="1 2" key="1">
    <citation type="submission" date="2023-12" db="EMBL/GenBank/DDBJ databases">
        <title>Description of new species of Mycobacterium terrae complex isolated from sewage at the Sao Paulo Zoological Park Foundation in Brazil.</title>
        <authorList>
            <person name="Romagnoli C.L."/>
            <person name="Conceicao E.C."/>
            <person name="Machado E."/>
            <person name="Barreto L.B.P.F."/>
            <person name="Sharma A."/>
            <person name="Silva N.M."/>
            <person name="Marques L.E."/>
            <person name="Juliana M.A."/>
            <person name="Lourenco M.C.S."/>
            <person name="Digiampietri L.A."/>
            <person name="Suffys P.N."/>
            <person name="Viana-Niero C."/>
        </authorList>
    </citation>
    <scope>NUCLEOTIDE SEQUENCE [LARGE SCALE GENOMIC DNA]</scope>
    <source>
        <strain evidence="1 2">MYC098</strain>
    </source>
</reference>
<accession>A0ABU5XL44</accession>
<organism evidence="1 2">
    <name type="scientific">[Mycobacterium] crassicus</name>
    <dbReference type="NCBI Taxonomy" id="2872309"/>
    <lineage>
        <taxon>Bacteria</taxon>
        <taxon>Bacillati</taxon>
        <taxon>Actinomycetota</taxon>
        <taxon>Actinomycetes</taxon>
        <taxon>Mycobacteriales</taxon>
        <taxon>Mycobacteriaceae</taxon>
        <taxon>Mycolicibacter</taxon>
    </lineage>
</organism>
<dbReference type="RefSeq" id="WP_329780268.1">
    <property type="nucleotide sequence ID" value="NZ_JAYJJR010000013.1"/>
</dbReference>
<sequence length="111" mass="12589">MNEDLWPIPDDLSADGKEVAETIRQFLSDKELQYHGGGGRFYSPAQWHDRGEEYGTNSLLVITHDGGDHAPAFNLDYGHHTLHEELQKLLTDKHGVFIEACTSWYSAVYRA</sequence>
<dbReference type="Proteomes" id="UP001299596">
    <property type="component" value="Unassembled WGS sequence"/>
</dbReference>
<dbReference type="EMBL" id="JAYJJR010000013">
    <property type="protein sequence ID" value="MEB3023005.1"/>
    <property type="molecule type" value="Genomic_DNA"/>
</dbReference>